<feature type="transmembrane region" description="Helical" evidence="1">
    <location>
        <begin position="12"/>
        <end position="32"/>
    </location>
</feature>
<dbReference type="Proteomes" id="UP000231070">
    <property type="component" value="Unassembled WGS sequence"/>
</dbReference>
<feature type="transmembrane region" description="Helical" evidence="1">
    <location>
        <begin position="44"/>
        <end position="67"/>
    </location>
</feature>
<dbReference type="AlphaFoldDB" id="A0A2G9WYZ4"/>
<feature type="transmembrane region" description="Helical" evidence="1">
    <location>
        <begin position="279"/>
        <end position="300"/>
    </location>
</feature>
<protein>
    <recommendedName>
        <fullName evidence="2">Acyltransferase 3 domain-containing protein</fullName>
    </recommendedName>
</protein>
<proteinExistence type="predicted"/>
<feature type="transmembrane region" description="Helical" evidence="1">
    <location>
        <begin position="147"/>
        <end position="171"/>
    </location>
</feature>
<keyword evidence="1" id="KW-0812">Transmembrane</keyword>
<dbReference type="PANTHER" id="PTHR23028">
    <property type="entry name" value="ACETYLTRANSFERASE"/>
    <property type="match status" value="1"/>
</dbReference>
<feature type="transmembrane region" description="Helical" evidence="1">
    <location>
        <begin position="191"/>
        <end position="211"/>
    </location>
</feature>
<dbReference type="InterPro" id="IPR002656">
    <property type="entry name" value="Acyl_transf_3_dom"/>
</dbReference>
<keyword evidence="1" id="KW-1133">Transmembrane helix</keyword>
<dbReference type="GO" id="GO:0016747">
    <property type="term" value="F:acyltransferase activity, transferring groups other than amino-acyl groups"/>
    <property type="evidence" value="ECO:0007669"/>
    <property type="project" value="InterPro"/>
</dbReference>
<dbReference type="GO" id="GO:0000271">
    <property type="term" value="P:polysaccharide biosynthetic process"/>
    <property type="evidence" value="ECO:0007669"/>
    <property type="project" value="TreeGrafter"/>
</dbReference>
<evidence type="ECO:0000313" key="4">
    <source>
        <dbReference type="Proteomes" id="UP000231070"/>
    </source>
</evidence>
<reference evidence="3 4" key="1">
    <citation type="submission" date="2017-08" db="EMBL/GenBank/DDBJ databases">
        <title>Pleomorphomonas carboxidotrophicus sp. nov., a new mesophilic hydrogenogenic carboxidotroph.</title>
        <authorList>
            <person name="Esquivel-Elizondo S."/>
            <person name="Krajmalnik-Brown R."/>
            <person name="Maldonado J."/>
        </authorList>
    </citation>
    <scope>NUCLEOTIDE SEQUENCE [LARGE SCALE GENOMIC DNA]</scope>
    <source>
        <strain evidence="3 4">SVCO-16</strain>
    </source>
</reference>
<evidence type="ECO:0000259" key="2">
    <source>
        <dbReference type="Pfam" id="PF01757"/>
    </source>
</evidence>
<dbReference type="Pfam" id="PF01757">
    <property type="entry name" value="Acyl_transf_3"/>
    <property type="match status" value="1"/>
</dbReference>
<organism evidence="3 4">
    <name type="scientific">Pleomorphomonas carboxyditropha</name>
    <dbReference type="NCBI Taxonomy" id="2023338"/>
    <lineage>
        <taxon>Bacteria</taxon>
        <taxon>Pseudomonadati</taxon>
        <taxon>Pseudomonadota</taxon>
        <taxon>Alphaproteobacteria</taxon>
        <taxon>Hyphomicrobiales</taxon>
        <taxon>Pleomorphomonadaceae</taxon>
        <taxon>Pleomorphomonas</taxon>
    </lineage>
</organism>
<evidence type="ECO:0000313" key="3">
    <source>
        <dbReference type="EMBL" id="PIO99893.1"/>
    </source>
</evidence>
<gene>
    <name evidence="3" type="ORF">CJ014_08290</name>
</gene>
<keyword evidence="1" id="KW-0472">Membrane</keyword>
<dbReference type="GO" id="GO:0016020">
    <property type="term" value="C:membrane"/>
    <property type="evidence" value="ECO:0007669"/>
    <property type="project" value="TreeGrafter"/>
</dbReference>
<evidence type="ECO:0000256" key="1">
    <source>
        <dbReference type="SAM" id="Phobius"/>
    </source>
</evidence>
<comment type="caution">
    <text evidence="3">The sequence shown here is derived from an EMBL/GenBank/DDBJ whole genome shotgun (WGS) entry which is preliminary data.</text>
</comment>
<accession>A0A2G9WYZ4</accession>
<name>A0A2G9WYZ4_9HYPH</name>
<dbReference type="OrthoDB" id="9767863at2"/>
<feature type="transmembrane region" description="Helical" evidence="1">
    <location>
        <begin position="320"/>
        <end position="340"/>
    </location>
</feature>
<feature type="domain" description="Acyltransferase 3" evidence="2">
    <location>
        <begin position="11"/>
        <end position="335"/>
    </location>
</feature>
<dbReference type="EMBL" id="NQVN01000003">
    <property type="protein sequence ID" value="PIO99893.1"/>
    <property type="molecule type" value="Genomic_DNA"/>
</dbReference>
<keyword evidence="4" id="KW-1185">Reference proteome</keyword>
<feature type="transmembrane region" description="Helical" evidence="1">
    <location>
        <begin position="244"/>
        <end position="267"/>
    </location>
</feature>
<dbReference type="PANTHER" id="PTHR23028:SF131">
    <property type="entry name" value="BLR2367 PROTEIN"/>
    <property type="match status" value="1"/>
</dbReference>
<dbReference type="RefSeq" id="WP_100079997.1">
    <property type="nucleotide sequence ID" value="NZ_NQVN01000003.1"/>
</dbReference>
<feature type="transmembrane region" description="Helical" evidence="1">
    <location>
        <begin position="218"/>
        <end position="238"/>
    </location>
</feature>
<dbReference type="InterPro" id="IPR050879">
    <property type="entry name" value="Acyltransferase_3"/>
</dbReference>
<sequence length="363" mass="39580">MQVEARPRLLGLEFGRFLAALLVCCFHFSIAFENLRHDRVFDFAFRAGHAGVDYFFVLSGFIIYWVHSSDIGRPSAAAGFAARRILRIYPLYLAIFAAMLLAFTVAPSLRGPREFSFWNGILDALLLPLPGDGVVPQAWSLHHEMVFYALFALMVLNVRVGIVALAAWQALSLVIGAMHPYDLAPAIKPFFYIYNLGFGIGVACAWAVTRISLPKPGLVAGLAGLGFIAAMAAEWYIGRDVPENLLPLGGIASPLIYMGCAALLILSVSQIEFRKPLPFGRLMAVLGGSSYCIYLIHAPLGSVLIRLFGVGPLAELPNRAVFVAMVAITIAVSIGTHLLVEKPVLKWLRRPRRHPQPAEGIAA</sequence>
<feature type="transmembrane region" description="Helical" evidence="1">
    <location>
        <begin position="88"/>
        <end position="109"/>
    </location>
</feature>
<feature type="transmembrane region" description="Helical" evidence="1">
    <location>
        <begin position="115"/>
        <end position="135"/>
    </location>
</feature>